<evidence type="ECO:0008006" key="3">
    <source>
        <dbReference type="Google" id="ProtNLM"/>
    </source>
</evidence>
<comment type="caution">
    <text evidence="1">The sequence shown here is derived from an EMBL/GenBank/DDBJ whole genome shotgun (WGS) entry which is preliminary data.</text>
</comment>
<organism evidence="1 2">
    <name type="scientific">Glaciihabitans arcticus</name>
    <dbReference type="NCBI Taxonomy" id="2668039"/>
    <lineage>
        <taxon>Bacteria</taxon>
        <taxon>Bacillati</taxon>
        <taxon>Actinomycetota</taxon>
        <taxon>Actinomycetes</taxon>
        <taxon>Micrococcales</taxon>
        <taxon>Microbacteriaceae</taxon>
        <taxon>Glaciihabitans</taxon>
    </lineage>
</organism>
<dbReference type="Proteomes" id="UP000294194">
    <property type="component" value="Unassembled WGS sequence"/>
</dbReference>
<evidence type="ECO:0000313" key="2">
    <source>
        <dbReference type="Proteomes" id="UP000294194"/>
    </source>
</evidence>
<gene>
    <name evidence="1" type="ORF">EYE40_14865</name>
</gene>
<name>A0A4Q9GPH6_9MICO</name>
<dbReference type="AlphaFoldDB" id="A0A4Q9GPH6"/>
<sequence>MQQLIDIAASRGDGLIFAAHLAELGLNGRDVRRALAEGSIVRVMRGIYAKPPNDRPFWPRELHALRTRGAAALEPRDAVVSHLSAAALHGLPLIGPWPDRVHLTVIGAAGGSSSAGIARHTARVASNETAIHGVRVTTLARTLVDVAATTSMLVGVTMMDAAIHRGDITRADLYAELTRARLQAGRRRGRACVDFSDGRSASPGESLTRVRAWELGFELPRLQVPVRTRLGDFEIDFGWESCALFGEFDGKVKYTRDAYLKGRSIEEVVMAEKAREDAIRAETGRGFVRIVWQEALRPVTLDALLRSAGVPRARRPVTSRPPG</sequence>
<reference evidence="2" key="1">
    <citation type="submission" date="2019-02" db="EMBL/GenBank/DDBJ databases">
        <title>Glaciihabitans arcticus sp. nov., a psychrotolerant bacterium isolated from polar soil.</title>
        <authorList>
            <person name="Dahal R.H."/>
        </authorList>
    </citation>
    <scope>NUCLEOTIDE SEQUENCE [LARGE SCALE GENOMIC DNA]</scope>
    <source>
        <strain evidence="2">RP-3-7</strain>
    </source>
</reference>
<keyword evidence="2" id="KW-1185">Reference proteome</keyword>
<accession>A0A4Q9GPH6</accession>
<dbReference type="RefSeq" id="WP_130983052.1">
    <property type="nucleotide sequence ID" value="NZ_SISG01000002.1"/>
</dbReference>
<protein>
    <recommendedName>
        <fullName evidence="3">Type IV toxin-antitoxin system AbiEi family antitoxin domain-containing protein</fullName>
    </recommendedName>
</protein>
<evidence type="ECO:0000313" key="1">
    <source>
        <dbReference type="EMBL" id="TBN55481.1"/>
    </source>
</evidence>
<proteinExistence type="predicted"/>
<dbReference type="EMBL" id="SISG01000002">
    <property type="protein sequence ID" value="TBN55481.1"/>
    <property type="molecule type" value="Genomic_DNA"/>
</dbReference>